<evidence type="ECO:0000256" key="2">
    <source>
        <dbReference type="ARBA" id="ARBA00022840"/>
    </source>
</evidence>
<dbReference type="Gene3D" id="1.20.120.720">
    <property type="entry name" value="Myosin VI head, motor domain, U50 subdomain"/>
    <property type="match status" value="1"/>
</dbReference>
<reference evidence="9 10" key="1">
    <citation type="journal article" date="2023" name="Commun. Biol.">
        <title>Genome analysis of Parmales, the sister group of diatoms, reveals the evolutionary specialization of diatoms from phago-mixotrophs to photoautotrophs.</title>
        <authorList>
            <person name="Ban H."/>
            <person name="Sato S."/>
            <person name="Yoshikawa S."/>
            <person name="Yamada K."/>
            <person name="Nakamura Y."/>
            <person name="Ichinomiya M."/>
            <person name="Sato N."/>
            <person name="Blanc-Mathieu R."/>
            <person name="Endo H."/>
            <person name="Kuwata A."/>
            <person name="Ogata H."/>
        </authorList>
    </citation>
    <scope>NUCLEOTIDE SEQUENCE [LARGE SCALE GENOMIC DNA]</scope>
</reference>
<evidence type="ECO:0000313" key="9">
    <source>
        <dbReference type="EMBL" id="GMI32336.1"/>
    </source>
</evidence>
<name>A0ABQ6MSI1_9STRA</name>
<protein>
    <recommendedName>
        <fullName evidence="8">Myosin motor domain-containing protein</fullName>
    </recommendedName>
</protein>
<dbReference type="PANTHER" id="PTHR13140:SF706">
    <property type="entry name" value="DILUTE CLASS UNCONVENTIONAL MYOSIN, ISOFORM C"/>
    <property type="match status" value="1"/>
</dbReference>
<dbReference type="SUPFAM" id="SSF52540">
    <property type="entry name" value="P-loop containing nucleoside triphosphate hydrolases"/>
    <property type="match status" value="1"/>
</dbReference>
<feature type="compositionally biased region" description="Low complexity" evidence="7">
    <location>
        <begin position="1222"/>
        <end position="1238"/>
    </location>
</feature>
<dbReference type="InterPro" id="IPR036961">
    <property type="entry name" value="Kinesin_motor_dom_sf"/>
</dbReference>
<comment type="caution">
    <text evidence="9">The sequence shown here is derived from an EMBL/GenBank/DDBJ whole genome shotgun (WGS) entry which is preliminary data.</text>
</comment>
<dbReference type="Gene3D" id="1.20.58.530">
    <property type="match status" value="1"/>
</dbReference>
<evidence type="ECO:0000256" key="7">
    <source>
        <dbReference type="SAM" id="MobiDB-lite"/>
    </source>
</evidence>
<evidence type="ECO:0000313" key="10">
    <source>
        <dbReference type="Proteomes" id="UP001165060"/>
    </source>
</evidence>
<feature type="domain" description="Myosin motor" evidence="8">
    <location>
        <begin position="71"/>
        <end position="769"/>
    </location>
</feature>
<dbReference type="EMBL" id="BRYB01003191">
    <property type="protein sequence ID" value="GMI32336.1"/>
    <property type="molecule type" value="Genomic_DNA"/>
</dbReference>
<feature type="region of interest" description="Actin-binding" evidence="6">
    <location>
        <begin position="639"/>
        <end position="661"/>
    </location>
</feature>
<keyword evidence="1 6" id="KW-0547">Nucleotide-binding</keyword>
<dbReference type="PRINTS" id="PR00193">
    <property type="entry name" value="MYOSINHEAVY"/>
</dbReference>
<dbReference type="PROSITE" id="PS50096">
    <property type="entry name" value="IQ"/>
    <property type="match status" value="1"/>
</dbReference>
<dbReference type="SMART" id="SM00242">
    <property type="entry name" value="MYSc"/>
    <property type="match status" value="1"/>
</dbReference>
<feature type="region of interest" description="Disordered" evidence="7">
    <location>
        <begin position="1207"/>
        <end position="1238"/>
    </location>
</feature>
<keyword evidence="10" id="KW-1185">Reference proteome</keyword>
<dbReference type="PANTHER" id="PTHR13140">
    <property type="entry name" value="MYOSIN"/>
    <property type="match status" value="1"/>
</dbReference>
<evidence type="ECO:0000256" key="3">
    <source>
        <dbReference type="ARBA" id="ARBA00023123"/>
    </source>
</evidence>
<proteinExistence type="inferred from homology"/>
<dbReference type="Gene3D" id="1.10.10.820">
    <property type="match status" value="1"/>
</dbReference>
<dbReference type="Gene3D" id="1.20.5.190">
    <property type="match status" value="1"/>
</dbReference>
<dbReference type="InterPro" id="IPR027417">
    <property type="entry name" value="P-loop_NTPase"/>
</dbReference>
<accession>A0ABQ6MSI1</accession>
<dbReference type="Pfam" id="PF00612">
    <property type="entry name" value="IQ"/>
    <property type="match status" value="1"/>
</dbReference>
<organism evidence="9 10">
    <name type="scientific">Tetraparma gracilis</name>
    <dbReference type="NCBI Taxonomy" id="2962635"/>
    <lineage>
        <taxon>Eukaryota</taxon>
        <taxon>Sar</taxon>
        <taxon>Stramenopiles</taxon>
        <taxon>Ochrophyta</taxon>
        <taxon>Bolidophyceae</taxon>
        <taxon>Parmales</taxon>
        <taxon>Triparmaceae</taxon>
        <taxon>Tetraparma</taxon>
    </lineage>
</organism>
<dbReference type="Gene3D" id="3.40.850.10">
    <property type="entry name" value="Kinesin motor domain"/>
    <property type="match status" value="1"/>
</dbReference>
<keyword evidence="2 6" id="KW-0067">ATP-binding</keyword>
<dbReference type="Proteomes" id="UP001165060">
    <property type="component" value="Unassembled WGS sequence"/>
</dbReference>
<dbReference type="InterPro" id="IPR000048">
    <property type="entry name" value="IQ_motif_EF-hand-BS"/>
</dbReference>
<sequence>MPGRKDGRRNSAYERGNWVFVPHEADAWRPARVVTSEVGGEAQLELDDGSRQTLPASQVASLDLCGASMNADMANLVDLDAFSEGSILHHVRKRFLQDNIYTSVGSILVAVNPFQRLNIYTPALIQQYRMSVHATEPPAPHVYAAAAEAFDSLTSGGGSQAVLISGESGAGKTETAKKVLQFLTEVAGASAKATRSVADQIMESNPVLEAFGNAKTLRNNNSSRFGKWMEVNFGQSNKIVGCRVVNYLLEKSRIVQQTPLERNYHVFYMLLVGAPPALKSKLKLGGADDFAYLNKSGCTMVPEWDDEEEYKIMMTAFKTLEFTQAETDGIAAVLAAILHVGNIQFDAQGDDNCQVSPSCTSHLASAAACMQVGPDNLETALKSKLVKMGGARGSMVTQNLNQKEATATRDALAKAMYGRMFDWLVVRVNDTLNKAASSSVNHVGVLDIFGFEVFKHNSFEQLCINYANEKLQFHFNDFIFNEELKMYKAEGVPYETMTFKDNQRCLDLIEGKPLGLIKLIDEECNLGKGSDQSFAGKLYNQFNDKTGKDPNEYYVRNRTNQDLFTVSHFAGGVEYDSVGFLEKNKDTTSDTLLSMARTSGVKLIQTLFQRDPEAPAGSPVKRGGKSKLKTIGGQFSSQLDGLMTSLRATMPHFIRCVKSNHDKVPHKFDGCLCLDQLKYAGLFEAIRIRKAGYSYRIPHETFARRYAICGNNLLQLFNQKKMSNIDVCKRALETATQSGYVKREAWEVGKTKVFLKEANDKTALEEYRQTKVQGVATQIQSVFRMFRIRKAVFKDKYEKAQREAKIKAENAKNGNAAICLQTIVRGHFIRKRSKDLRLIVLLKVAMTKNDDSEIEAAIEEFDGQRLSTLAEKVIHQAKTLLRQKREKGKVMQDIMIALDHDDVPAMIELVEKADQLGLGSEDLVLQAKDQVQRIKKKRVIHKKLLDFLDDDTKYSDSIQELLDEAKALGIDASFRKKVETVYKDVQPKLEIRNKLRRGVEFIDVKAIEGGIAEVDTMIEQMGKEYGGDASSYKDFCVIERTAAEKILKMIELERALLSGKAASKSDDEGEDDEDMDWEEEEGGCRLTPSYIELCDAISTEPSKRRKVHLKQKLLELAGSRKQYEKVCRSYKWGRIYSSWKFHVPEVGEEVPEDDESFYGLHPLEAFHRSLFNTEEFFNRRPEEVGHHAEEKKDELYDSVQEINSTLYATPSPKKRDRLVSPRSQGRGAGATTTGLLASGRLSPTGALLDSSPLNKSSGRQFKLKGALDMGSGHLIKGNSYSMRKSENVGLSDLEKKMIASKKRVEDKKKGLQATMAKLSLDSGKPQAWH</sequence>
<dbReference type="CDD" id="cd00124">
    <property type="entry name" value="MYSc"/>
    <property type="match status" value="1"/>
</dbReference>
<evidence type="ECO:0000259" key="8">
    <source>
        <dbReference type="PROSITE" id="PS51456"/>
    </source>
</evidence>
<feature type="binding site" evidence="6">
    <location>
        <begin position="166"/>
        <end position="173"/>
    </location>
    <ligand>
        <name>ATP</name>
        <dbReference type="ChEBI" id="CHEBI:30616"/>
    </ligand>
</feature>
<dbReference type="PROSITE" id="PS51456">
    <property type="entry name" value="MYOSIN_MOTOR"/>
    <property type="match status" value="1"/>
</dbReference>
<dbReference type="SMART" id="SM00015">
    <property type="entry name" value="IQ"/>
    <property type="match status" value="2"/>
</dbReference>
<keyword evidence="5 6" id="KW-0009">Actin-binding</keyword>
<comment type="similarity">
    <text evidence="6">Belongs to the TRAFAC class myosin-kinesin ATPase superfamily. Myosin family.</text>
</comment>
<evidence type="ECO:0000256" key="6">
    <source>
        <dbReference type="PROSITE-ProRule" id="PRU00782"/>
    </source>
</evidence>
<gene>
    <name evidence="9" type="ORF">TeGR_g7366</name>
</gene>
<keyword evidence="3 6" id="KW-0518">Myosin</keyword>
<dbReference type="Pfam" id="PF00063">
    <property type="entry name" value="Myosin_head"/>
    <property type="match status" value="1"/>
</dbReference>
<dbReference type="InterPro" id="IPR001609">
    <property type="entry name" value="Myosin_head_motor_dom-like"/>
</dbReference>
<evidence type="ECO:0000256" key="4">
    <source>
        <dbReference type="ARBA" id="ARBA00023175"/>
    </source>
</evidence>
<evidence type="ECO:0000256" key="1">
    <source>
        <dbReference type="ARBA" id="ARBA00022741"/>
    </source>
</evidence>
<evidence type="ECO:0000256" key="5">
    <source>
        <dbReference type="ARBA" id="ARBA00023203"/>
    </source>
</evidence>
<dbReference type="Gene3D" id="6.20.240.20">
    <property type="match status" value="1"/>
</dbReference>
<keyword evidence="4 6" id="KW-0505">Motor protein</keyword>